<evidence type="ECO:0000256" key="12">
    <source>
        <dbReference type="ARBA" id="ARBA00051835"/>
    </source>
</evidence>
<evidence type="ECO:0000313" key="20">
    <source>
        <dbReference type="EMBL" id="OWF41468.1"/>
    </source>
</evidence>
<dbReference type="STRING" id="6573.A0A210PY97"/>
<dbReference type="AlphaFoldDB" id="A0A210PY97"/>
<feature type="transmembrane region" description="Helical" evidence="19">
    <location>
        <begin position="397"/>
        <end position="418"/>
    </location>
</feature>
<feature type="transmembrane region" description="Helical" evidence="19">
    <location>
        <begin position="210"/>
        <end position="227"/>
    </location>
</feature>
<feature type="transmembrane region" description="Helical" evidence="19">
    <location>
        <begin position="170"/>
        <end position="190"/>
    </location>
</feature>
<feature type="transmembrane region" description="Helical" evidence="19">
    <location>
        <begin position="284"/>
        <end position="303"/>
    </location>
</feature>
<feature type="transmembrane region" description="Helical" evidence="19">
    <location>
        <begin position="142"/>
        <end position="163"/>
    </location>
</feature>
<evidence type="ECO:0000256" key="10">
    <source>
        <dbReference type="ARBA" id="ARBA00051323"/>
    </source>
</evidence>
<evidence type="ECO:0000256" key="16">
    <source>
        <dbReference type="ARBA" id="ARBA00079910"/>
    </source>
</evidence>
<keyword evidence="21" id="KW-1185">Reference proteome</keyword>
<feature type="transmembrane region" description="Helical" evidence="19">
    <location>
        <begin position="50"/>
        <end position="72"/>
    </location>
</feature>
<dbReference type="Proteomes" id="UP000242188">
    <property type="component" value="Unassembled WGS sequence"/>
</dbReference>
<keyword evidence="5" id="KW-0597">Phosphoprotein</keyword>
<evidence type="ECO:0000256" key="15">
    <source>
        <dbReference type="ARBA" id="ARBA00074336"/>
    </source>
</evidence>
<proteinExistence type="inferred from homology"/>
<comment type="catalytic activity">
    <reaction evidence="11">
        <text>L-cystine(out) + L-arginine(in) = L-cystine(in) + L-arginine(out)</text>
        <dbReference type="Rhea" id="RHEA:71075"/>
        <dbReference type="ChEBI" id="CHEBI:32682"/>
        <dbReference type="ChEBI" id="CHEBI:35491"/>
    </reaction>
    <physiologicalReaction direction="left-to-right" evidence="11">
        <dbReference type="Rhea" id="RHEA:71076"/>
    </physiologicalReaction>
</comment>
<feature type="transmembrane region" description="Helical" evidence="19">
    <location>
        <begin position="424"/>
        <end position="446"/>
    </location>
</feature>
<dbReference type="OrthoDB" id="6108999at2759"/>
<feature type="transmembrane region" description="Helical" evidence="19">
    <location>
        <begin position="21"/>
        <end position="38"/>
    </location>
</feature>
<evidence type="ECO:0000256" key="9">
    <source>
        <dbReference type="ARBA" id="ARBA00023157"/>
    </source>
</evidence>
<comment type="catalytic activity">
    <reaction evidence="14">
        <text>L-leucine(out) + L-arginine(in) = L-leucine(in) + L-arginine(out)</text>
        <dbReference type="Rhea" id="RHEA:71059"/>
        <dbReference type="ChEBI" id="CHEBI:32682"/>
        <dbReference type="ChEBI" id="CHEBI:57427"/>
    </reaction>
    <physiologicalReaction direction="left-to-right" evidence="14">
        <dbReference type="Rhea" id="RHEA:71060"/>
    </physiologicalReaction>
</comment>
<evidence type="ECO:0000313" key="21">
    <source>
        <dbReference type="Proteomes" id="UP000242188"/>
    </source>
</evidence>
<dbReference type="Pfam" id="PF13520">
    <property type="entry name" value="AA_permease_2"/>
    <property type="match status" value="1"/>
</dbReference>
<name>A0A210PY97_MIZYE</name>
<evidence type="ECO:0000256" key="3">
    <source>
        <dbReference type="ARBA" id="ARBA00022448"/>
    </source>
</evidence>
<dbReference type="FunFam" id="1.20.1740.10:FF:000015">
    <property type="entry name" value="B(0,+)-type amino acid transporter 1"/>
    <property type="match status" value="1"/>
</dbReference>
<evidence type="ECO:0000256" key="8">
    <source>
        <dbReference type="ARBA" id="ARBA00023136"/>
    </source>
</evidence>
<feature type="transmembrane region" description="Helical" evidence="19">
    <location>
        <begin position="239"/>
        <end position="264"/>
    </location>
</feature>
<evidence type="ECO:0000256" key="5">
    <source>
        <dbReference type="ARBA" id="ARBA00022553"/>
    </source>
</evidence>
<keyword evidence="4" id="KW-1003">Cell membrane</keyword>
<keyword evidence="6 19" id="KW-0812">Transmembrane</keyword>
<organism evidence="20 21">
    <name type="scientific">Mizuhopecten yessoensis</name>
    <name type="common">Japanese scallop</name>
    <name type="synonym">Patinopecten yessoensis</name>
    <dbReference type="NCBI Taxonomy" id="6573"/>
    <lineage>
        <taxon>Eukaryota</taxon>
        <taxon>Metazoa</taxon>
        <taxon>Spiralia</taxon>
        <taxon>Lophotrochozoa</taxon>
        <taxon>Mollusca</taxon>
        <taxon>Bivalvia</taxon>
        <taxon>Autobranchia</taxon>
        <taxon>Pteriomorphia</taxon>
        <taxon>Pectinida</taxon>
        <taxon>Pectinoidea</taxon>
        <taxon>Pectinidae</taxon>
        <taxon>Mizuhopecten</taxon>
    </lineage>
</organism>
<dbReference type="PANTHER" id="PTHR11785:SF512">
    <property type="entry name" value="SOBREMESA, ISOFORM B"/>
    <property type="match status" value="1"/>
</dbReference>
<keyword evidence="8 19" id="KW-0472">Membrane</keyword>
<protein>
    <recommendedName>
        <fullName evidence="15">b(0,+)-type amino acid transporter 1</fullName>
    </recommendedName>
    <alternativeName>
        <fullName evidence="16">Glycoprotein-associated amino acid transporter b0,+AT1</fullName>
    </alternativeName>
    <alternativeName>
        <fullName evidence="17">Solute carrier family 7 member 9</fullName>
    </alternativeName>
</protein>
<comment type="catalytic activity">
    <reaction evidence="18">
        <text>L-phenylalanine(out) + L-arginine(in) = L-phenylalanine(in) + L-arginine(out)</text>
        <dbReference type="Rhea" id="RHEA:71067"/>
        <dbReference type="ChEBI" id="CHEBI:32682"/>
        <dbReference type="ChEBI" id="CHEBI:58095"/>
    </reaction>
    <physiologicalReaction direction="left-to-right" evidence="18">
        <dbReference type="Rhea" id="RHEA:71068"/>
    </physiologicalReaction>
</comment>
<dbReference type="InterPro" id="IPR002293">
    <property type="entry name" value="AA/rel_permease1"/>
</dbReference>
<dbReference type="PIRSF" id="PIRSF006060">
    <property type="entry name" value="AA_transporter"/>
    <property type="match status" value="1"/>
</dbReference>
<evidence type="ECO:0000256" key="17">
    <source>
        <dbReference type="ARBA" id="ARBA00083296"/>
    </source>
</evidence>
<evidence type="ECO:0000256" key="19">
    <source>
        <dbReference type="SAM" id="Phobius"/>
    </source>
</evidence>
<accession>A0A210PY97</accession>
<comment type="catalytic activity">
    <reaction evidence="13">
        <text>L-cysteine(out) + L-arginine(in) = L-cysteine(in) + L-arginine(out)</text>
        <dbReference type="Rhea" id="RHEA:71071"/>
        <dbReference type="ChEBI" id="CHEBI:32682"/>
        <dbReference type="ChEBI" id="CHEBI:35235"/>
    </reaction>
    <physiologicalReaction direction="left-to-right" evidence="13">
        <dbReference type="Rhea" id="RHEA:71072"/>
    </physiologicalReaction>
</comment>
<feature type="transmembrane region" description="Helical" evidence="19">
    <location>
        <begin position="336"/>
        <end position="355"/>
    </location>
</feature>
<comment type="subcellular location">
    <subcellularLocation>
        <location evidence="1">Apical cell membrane</location>
        <topology evidence="1">Multi-pass membrane protein</topology>
    </subcellularLocation>
</comment>
<evidence type="ECO:0000256" key="1">
    <source>
        <dbReference type="ARBA" id="ARBA00004424"/>
    </source>
</evidence>
<evidence type="ECO:0000256" key="2">
    <source>
        <dbReference type="ARBA" id="ARBA00009523"/>
    </source>
</evidence>
<dbReference type="InterPro" id="IPR050598">
    <property type="entry name" value="AminoAcid_Transporter"/>
</dbReference>
<evidence type="ECO:0000256" key="13">
    <source>
        <dbReference type="ARBA" id="ARBA00052179"/>
    </source>
</evidence>
<evidence type="ECO:0000256" key="4">
    <source>
        <dbReference type="ARBA" id="ARBA00022475"/>
    </source>
</evidence>
<comment type="catalytic activity">
    <reaction evidence="12">
        <text>L-histidine(out) + L-arginine(in) = L-histidine(in) + L-arginine(out)</text>
        <dbReference type="Rhea" id="RHEA:71063"/>
        <dbReference type="ChEBI" id="CHEBI:32682"/>
        <dbReference type="ChEBI" id="CHEBI:57595"/>
    </reaction>
    <physiologicalReaction direction="left-to-right" evidence="12">
        <dbReference type="Rhea" id="RHEA:71064"/>
    </physiologicalReaction>
</comment>
<keyword evidence="3" id="KW-0813">Transport</keyword>
<reference evidence="20 21" key="1">
    <citation type="journal article" date="2017" name="Nat. Ecol. Evol.">
        <title>Scallop genome provides insights into evolution of bilaterian karyotype and development.</title>
        <authorList>
            <person name="Wang S."/>
            <person name="Zhang J."/>
            <person name="Jiao W."/>
            <person name="Li J."/>
            <person name="Xun X."/>
            <person name="Sun Y."/>
            <person name="Guo X."/>
            <person name="Huan P."/>
            <person name="Dong B."/>
            <person name="Zhang L."/>
            <person name="Hu X."/>
            <person name="Sun X."/>
            <person name="Wang J."/>
            <person name="Zhao C."/>
            <person name="Wang Y."/>
            <person name="Wang D."/>
            <person name="Huang X."/>
            <person name="Wang R."/>
            <person name="Lv J."/>
            <person name="Li Y."/>
            <person name="Zhang Z."/>
            <person name="Liu B."/>
            <person name="Lu W."/>
            <person name="Hui Y."/>
            <person name="Liang J."/>
            <person name="Zhou Z."/>
            <person name="Hou R."/>
            <person name="Li X."/>
            <person name="Liu Y."/>
            <person name="Li H."/>
            <person name="Ning X."/>
            <person name="Lin Y."/>
            <person name="Zhao L."/>
            <person name="Xing Q."/>
            <person name="Dou J."/>
            <person name="Li Y."/>
            <person name="Mao J."/>
            <person name="Guo H."/>
            <person name="Dou H."/>
            <person name="Li T."/>
            <person name="Mu C."/>
            <person name="Jiang W."/>
            <person name="Fu Q."/>
            <person name="Fu X."/>
            <person name="Miao Y."/>
            <person name="Liu J."/>
            <person name="Yu Q."/>
            <person name="Li R."/>
            <person name="Liao H."/>
            <person name="Li X."/>
            <person name="Kong Y."/>
            <person name="Jiang Z."/>
            <person name="Chourrout D."/>
            <person name="Li R."/>
            <person name="Bao Z."/>
        </authorList>
    </citation>
    <scope>NUCLEOTIDE SEQUENCE [LARGE SCALE GENOMIC DNA]</scope>
    <source>
        <strain evidence="20 21">PY_sf001</strain>
    </source>
</reference>
<dbReference type="PANTHER" id="PTHR11785">
    <property type="entry name" value="AMINO ACID TRANSPORTER"/>
    <property type="match status" value="1"/>
</dbReference>
<comment type="caution">
    <text evidence="20">The sequence shown here is derived from an EMBL/GenBank/DDBJ whole genome shotgun (WGS) entry which is preliminary data.</text>
</comment>
<feature type="transmembrane region" description="Helical" evidence="19">
    <location>
        <begin position="367"/>
        <end position="385"/>
    </location>
</feature>
<keyword evidence="9" id="KW-1015">Disulfide bond</keyword>
<gene>
    <name evidence="20" type="ORF">KP79_PYT17359</name>
</gene>
<evidence type="ECO:0000256" key="11">
    <source>
        <dbReference type="ARBA" id="ARBA00051814"/>
    </source>
</evidence>
<feature type="transmembrane region" description="Helical" evidence="19">
    <location>
        <begin position="93"/>
        <end position="114"/>
    </location>
</feature>
<dbReference type="GO" id="GO:0015179">
    <property type="term" value="F:L-amino acid transmembrane transporter activity"/>
    <property type="evidence" value="ECO:0007669"/>
    <property type="project" value="TreeGrafter"/>
</dbReference>
<keyword evidence="7 19" id="KW-1133">Transmembrane helix</keyword>
<dbReference type="Gene3D" id="1.20.1740.10">
    <property type="entry name" value="Amino acid/polyamine transporter I"/>
    <property type="match status" value="1"/>
</dbReference>
<dbReference type="GO" id="GO:0016324">
    <property type="term" value="C:apical plasma membrane"/>
    <property type="evidence" value="ECO:0007669"/>
    <property type="project" value="UniProtKB-SubCell"/>
</dbReference>
<sequence length="475" mass="51813">MSLTAKNVTTENCRVKRRLGLLSSVSFIVGNIIGSGIFISPRNVLAKTQSVGLCLVTWVLCGVISMCAALVYAELGTLIPKSGAEHAYFMKTYGSFVAFMYVWTQACAVMPGSMTVKALTLSEYISEVIFDGCGPSPNMKKIIAITAIVSVAITNCISVRLAARVQIFFTFVKLLGLVVIIVGGIWWMSTGKFGSLVTGFDGTTNDVQDVALAVYSGLWAYDGWYVITRLHIHKRLQNLPLAIVISVLLVTAVYLLVNVSYLAVLTKSEFLSSWAVGVTWAEQVISPAVIFIPIVVICSVYGSSNGASFTNSRLLFQAAREGHMPEICSYIQVHSLIPLPSVLLLTTLSVVYMIPAEIASLMNLLNFLGWLFYGMAMIAVIVLRWKMKDAKRIVKVPLVIPIFVLLISIYLVVTPFIQDPKVEFLYALAFLGAGAVVYIPVVYFKLSIPGMASLTRAGQCLLEVVPTQIVKDEDL</sequence>
<evidence type="ECO:0000256" key="7">
    <source>
        <dbReference type="ARBA" id="ARBA00022989"/>
    </source>
</evidence>
<evidence type="ECO:0000256" key="6">
    <source>
        <dbReference type="ARBA" id="ARBA00022692"/>
    </source>
</evidence>
<dbReference type="EMBL" id="NEDP02005386">
    <property type="protein sequence ID" value="OWF41468.1"/>
    <property type="molecule type" value="Genomic_DNA"/>
</dbReference>
<evidence type="ECO:0000256" key="14">
    <source>
        <dbReference type="ARBA" id="ARBA00052732"/>
    </source>
</evidence>
<comment type="catalytic activity">
    <reaction evidence="10">
        <text>L-lysine(out) + L-arginine(in) = L-lysine(in) + L-arginine(out)</text>
        <dbReference type="Rhea" id="RHEA:70827"/>
        <dbReference type="ChEBI" id="CHEBI:32551"/>
        <dbReference type="ChEBI" id="CHEBI:32682"/>
    </reaction>
    <physiologicalReaction direction="left-to-right" evidence="10">
        <dbReference type="Rhea" id="RHEA:70828"/>
    </physiologicalReaction>
</comment>
<comment type="similarity">
    <text evidence="2">Belongs to the amino acid-polyamine-organocation (APC) superfamily.</text>
</comment>
<evidence type="ECO:0000256" key="18">
    <source>
        <dbReference type="ARBA" id="ARBA00093193"/>
    </source>
</evidence>